<evidence type="ECO:0000256" key="7">
    <source>
        <dbReference type="ARBA" id="ARBA00023069"/>
    </source>
</evidence>
<dbReference type="InterPro" id="IPR032675">
    <property type="entry name" value="LRR_dom_sf"/>
</dbReference>
<protein>
    <submittedName>
        <fullName evidence="13">Protein tilB homolog</fullName>
    </submittedName>
</protein>
<keyword evidence="6" id="KW-0175">Coiled coil</keyword>
<comment type="subcellular location">
    <subcellularLocation>
        <location evidence="1">Cell projection</location>
        <location evidence="1">Cilium</location>
    </subcellularLocation>
    <subcellularLocation>
        <location evidence="2">Cytoplasm</location>
    </subcellularLocation>
</comment>
<dbReference type="Proteomes" id="UP000694941">
    <property type="component" value="Unplaced"/>
</dbReference>
<proteinExistence type="inferred from homology"/>
<keyword evidence="5" id="KW-0677">Repeat</keyword>
<comment type="similarity">
    <text evidence="9">Belongs to the tilB family.</text>
</comment>
<keyword evidence="4" id="KW-0433">Leucine-rich repeat</keyword>
<evidence type="ECO:0000256" key="10">
    <source>
        <dbReference type="SAM" id="MobiDB-lite"/>
    </source>
</evidence>
<evidence type="ECO:0000256" key="4">
    <source>
        <dbReference type="ARBA" id="ARBA00022614"/>
    </source>
</evidence>
<dbReference type="Gene3D" id="3.80.10.10">
    <property type="entry name" value="Ribonuclease Inhibitor"/>
    <property type="match status" value="1"/>
</dbReference>
<keyword evidence="8" id="KW-0966">Cell projection</keyword>
<evidence type="ECO:0000256" key="6">
    <source>
        <dbReference type="ARBA" id="ARBA00023054"/>
    </source>
</evidence>
<keyword evidence="7" id="KW-0969">Cilium</keyword>
<keyword evidence="12" id="KW-1185">Reference proteome</keyword>
<dbReference type="PROSITE" id="PS51450">
    <property type="entry name" value="LRR"/>
    <property type="match status" value="3"/>
</dbReference>
<dbReference type="GeneID" id="106461420"/>
<evidence type="ECO:0000259" key="11">
    <source>
        <dbReference type="SMART" id="SM00446"/>
    </source>
</evidence>
<evidence type="ECO:0000256" key="3">
    <source>
        <dbReference type="ARBA" id="ARBA00022490"/>
    </source>
</evidence>
<sequence length="466" mass="54638">MDSLPHDKFMDTITDKDTRVRLMQISEELVRKRAEHNEGEIFSLEEISFHQQNIERIEYIEKWCRELKILYLQNNLIPKIENVGRLKKLEYLNLTLNNITKIENLEGCESLKKLDLTLNFIAELTSVESLRGNYNLRELYLTGNPCTNLKDYRAFVVATLPQLQYLDGRAIERSERIKAVQVYSRTRNNILQQQKENETKQNDKELKHKDHCDKEATVTEESEITLNEDDEEKFWTEETSYTPQSRLEAYRHMERIRQKEESSSEKKVKPKKRLITDDGRILNVNEPKINFQLMENEENDHFILDLAIYRYLDTSLIDIDIQPHYVRVKIRGKVFQLVLQEEVRPGASIAQRSQTTGHLLLTMPKVKKNEEIRLAPSIKHKNSSWNRTREKSNLSMKSCPSNSTSTNEKLEVTEDLCPMAVLDKITEINSKQSRQMIGSLTLRLPETQERCNSEDFIDDPDVPPLI</sequence>
<evidence type="ECO:0000256" key="5">
    <source>
        <dbReference type="ARBA" id="ARBA00022737"/>
    </source>
</evidence>
<dbReference type="InterPro" id="IPR001611">
    <property type="entry name" value="Leu-rich_rpt"/>
</dbReference>
<name>A0ABM1SKC2_LIMPO</name>
<gene>
    <name evidence="13" type="primary">LOC106461420</name>
</gene>
<organism evidence="12 13">
    <name type="scientific">Limulus polyphemus</name>
    <name type="common">Atlantic horseshoe crab</name>
    <dbReference type="NCBI Taxonomy" id="6850"/>
    <lineage>
        <taxon>Eukaryota</taxon>
        <taxon>Metazoa</taxon>
        <taxon>Ecdysozoa</taxon>
        <taxon>Arthropoda</taxon>
        <taxon>Chelicerata</taxon>
        <taxon>Merostomata</taxon>
        <taxon>Xiphosura</taxon>
        <taxon>Limulidae</taxon>
        <taxon>Limulus</taxon>
    </lineage>
</organism>
<dbReference type="SUPFAM" id="SSF52058">
    <property type="entry name" value="L domain-like"/>
    <property type="match status" value="1"/>
</dbReference>
<keyword evidence="3" id="KW-0963">Cytoplasm</keyword>
<feature type="region of interest" description="Disordered" evidence="10">
    <location>
        <begin position="382"/>
        <end position="407"/>
    </location>
</feature>
<evidence type="ECO:0000256" key="1">
    <source>
        <dbReference type="ARBA" id="ARBA00004138"/>
    </source>
</evidence>
<accession>A0ABM1SKC2</accession>
<dbReference type="Pfam" id="PF23602">
    <property type="entry name" value="CS_DNAAF11_C"/>
    <property type="match status" value="1"/>
</dbReference>
<dbReference type="PANTHER" id="PTHR18849">
    <property type="entry name" value="LEUCINE RICH REPEAT PROTEIN"/>
    <property type="match status" value="1"/>
</dbReference>
<evidence type="ECO:0000256" key="8">
    <source>
        <dbReference type="ARBA" id="ARBA00023273"/>
    </source>
</evidence>
<dbReference type="RefSeq" id="XP_022244078.1">
    <property type="nucleotide sequence ID" value="XM_022388370.1"/>
</dbReference>
<dbReference type="InterPro" id="IPR056496">
    <property type="entry name" value="CS_DNAAF11_C"/>
</dbReference>
<evidence type="ECO:0000256" key="9">
    <source>
        <dbReference type="ARBA" id="ARBA00049982"/>
    </source>
</evidence>
<evidence type="ECO:0000313" key="12">
    <source>
        <dbReference type="Proteomes" id="UP000694941"/>
    </source>
</evidence>
<reference evidence="13" key="1">
    <citation type="submission" date="2025-08" db="UniProtKB">
        <authorList>
            <consortium name="RefSeq"/>
        </authorList>
    </citation>
    <scope>IDENTIFICATION</scope>
    <source>
        <tissue evidence="13">Muscle</tissue>
    </source>
</reference>
<evidence type="ECO:0000256" key="2">
    <source>
        <dbReference type="ARBA" id="ARBA00004496"/>
    </source>
</evidence>
<dbReference type="PANTHER" id="PTHR18849:SF0">
    <property type="entry name" value="CILIA- AND FLAGELLA-ASSOCIATED PROTEIN 410-RELATED"/>
    <property type="match status" value="1"/>
</dbReference>
<dbReference type="InterPro" id="IPR003603">
    <property type="entry name" value="U2A'_phosphoprotein32A_C"/>
</dbReference>
<feature type="compositionally biased region" description="Polar residues" evidence="10">
    <location>
        <begin position="393"/>
        <end position="407"/>
    </location>
</feature>
<evidence type="ECO:0000313" key="13">
    <source>
        <dbReference type="RefSeq" id="XP_022244078.1"/>
    </source>
</evidence>
<feature type="domain" description="U2A'/phosphoprotein 32 family A C-terminal" evidence="11">
    <location>
        <begin position="149"/>
        <end position="167"/>
    </location>
</feature>
<dbReference type="Pfam" id="PF14580">
    <property type="entry name" value="LRR_9"/>
    <property type="match status" value="1"/>
</dbReference>
<dbReference type="SMART" id="SM00446">
    <property type="entry name" value="LRRcap"/>
    <property type="match status" value="1"/>
</dbReference>
<dbReference type="SMART" id="SM00365">
    <property type="entry name" value="LRR_SD22"/>
    <property type="match status" value="3"/>
</dbReference>